<keyword evidence="2" id="KW-1185">Reference proteome</keyword>
<organism evidence="1 2">
    <name type="scientific">Daedalea quercina L-15889</name>
    <dbReference type="NCBI Taxonomy" id="1314783"/>
    <lineage>
        <taxon>Eukaryota</taxon>
        <taxon>Fungi</taxon>
        <taxon>Dikarya</taxon>
        <taxon>Basidiomycota</taxon>
        <taxon>Agaricomycotina</taxon>
        <taxon>Agaricomycetes</taxon>
        <taxon>Polyporales</taxon>
        <taxon>Fomitopsis</taxon>
    </lineage>
</organism>
<evidence type="ECO:0000313" key="2">
    <source>
        <dbReference type="Proteomes" id="UP000076727"/>
    </source>
</evidence>
<proteinExistence type="predicted"/>
<dbReference type="Proteomes" id="UP000076727">
    <property type="component" value="Unassembled WGS sequence"/>
</dbReference>
<evidence type="ECO:0000313" key="1">
    <source>
        <dbReference type="EMBL" id="KZT64760.1"/>
    </source>
</evidence>
<dbReference type="EMBL" id="KV429119">
    <property type="protein sequence ID" value="KZT64760.1"/>
    <property type="molecule type" value="Genomic_DNA"/>
</dbReference>
<name>A0A165LRD7_9APHY</name>
<accession>A0A165LRD7</accession>
<protein>
    <recommendedName>
        <fullName evidence="3">HNH nuclease domain-containing protein</fullName>
    </recommendedName>
</protein>
<sequence length="302" mass="34582">MSAAYEAELANYRERKQTGPSRRMLASVTPSEESILEKDVDNAMQSESDTPAMRRLREVVFFARFLQLRQEAEFSDDHDFNTLAWHPEVDKMQKLRRAWFAEHPQVRQTSSEGNTSGKDPAPQRVRHRIIIRHPGYTPPPVLFVFPAYDPVSPDSPNLCGCNHRVVLDACHIIADNCAGFLSTSAHRDDSHRVPETERTLTADVYYYFLSDESDPQYAVVDRFAAWRFPDALPVHWQPVSSIHRDRAEFGVSHEVGYSTDPDFNMLAWHPEVDKMKKLRDAWFAEHPQIRQTSSASEGIADA</sequence>
<gene>
    <name evidence="1" type="ORF">DAEQUDRAFT_769401</name>
</gene>
<evidence type="ECO:0008006" key="3">
    <source>
        <dbReference type="Google" id="ProtNLM"/>
    </source>
</evidence>
<dbReference type="AlphaFoldDB" id="A0A165LRD7"/>
<dbReference type="OrthoDB" id="2793280at2759"/>
<reference evidence="1 2" key="1">
    <citation type="journal article" date="2016" name="Mol. Biol. Evol.">
        <title>Comparative Genomics of Early-Diverging Mushroom-Forming Fungi Provides Insights into the Origins of Lignocellulose Decay Capabilities.</title>
        <authorList>
            <person name="Nagy L.G."/>
            <person name="Riley R."/>
            <person name="Tritt A."/>
            <person name="Adam C."/>
            <person name="Daum C."/>
            <person name="Floudas D."/>
            <person name="Sun H."/>
            <person name="Yadav J.S."/>
            <person name="Pangilinan J."/>
            <person name="Larsson K.H."/>
            <person name="Matsuura K."/>
            <person name="Barry K."/>
            <person name="Labutti K."/>
            <person name="Kuo R."/>
            <person name="Ohm R.A."/>
            <person name="Bhattacharya S.S."/>
            <person name="Shirouzu T."/>
            <person name="Yoshinaga Y."/>
            <person name="Martin F.M."/>
            <person name="Grigoriev I.V."/>
            <person name="Hibbett D.S."/>
        </authorList>
    </citation>
    <scope>NUCLEOTIDE SEQUENCE [LARGE SCALE GENOMIC DNA]</scope>
    <source>
        <strain evidence="1 2">L-15889</strain>
    </source>
</reference>